<proteinExistence type="predicted"/>
<dbReference type="AlphaFoldDB" id="A0A1Z1MCZ4"/>
<sequence length="153" mass="17876">MAWYMEEALHGTQTITDGCCFELNHVVKSRYSLTNAKYNRLKKIGPMKDLSLGYLLGKKTKENDICMLDKKKIEEFIESHIKKCFSRIKVVNQYKLEIKAIFTGLSTHGASNYQIYFKEDILKTKMRSYKNREYLLFNVEKKKLEGSSNRVVG</sequence>
<organism evidence="1">
    <name type="scientific">Alsidium seaforthii</name>
    <dbReference type="NCBI Taxonomy" id="2007182"/>
    <lineage>
        <taxon>Eukaryota</taxon>
        <taxon>Rhodophyta</taxon>
        <taxon>Florideophyceae</taxon>
        <taxon>Rhodymeniophycidae</taxon>
        <taxon>Ceramiales</taxon>
        <taxon>Rhodomelaceae</taxon>
        <taxon>Polysiphonioideae</taxon>
        <taxon>Alsidium</taxon>
    </lineage>
</organism>
<dbReference type="EMBL" id="MF101430">
    <property type="protein sequence ID" value="ARW63880.1"/>
    <property type="molecule type" value="Genomic_DNA"/>
</dbReference>
<protein>
    <submittedName>
        <fullName evidence="1">Uncharacterized protein</fullName>
    </submittedName>
</protein>
<reference evidence="1" key="1">
    <citation type="journal article" date="2017" name="J. Phycol.">
        <title>Analysis of chloroplast genomes and a supermatrix inform reclassification of the Rhodomelaceae (Rhodophyta).</title>
        <authorList>
            <person name="Diaz-Tapia P."/>
            <person name="Maggs C.A."/>
            <person name="West J.A."/>
            <person name="Verbruggen H."/>
        </authorList>
    </citation>
    <scope>NUCLEOTIDE SEQUENCE</scope>
    <source>
        <strain evidence="1">PD644</strain>
    </source>
</reference>
<name>A0A1Z1MCZ4_9FLOR</name>
<dbReference type="GeneID" id="33357088"/>
<accession>A0A1Z1MCZ4</accession>
<keyword evidence="1" id="KW-0934">Plastid</keyword>
<evidence type="ECO:0000313" key="1">
    <source>
        <dbReference type="EMBL" id="ARW63880.1"/>
    </source>
</evidence>
<gene>
    <name evidence="1" type="primary">orf153</name>
</gene>
<geneLocation type="chloroplast" evidence="1"/>
<keyword evidence="1" id="KW-0150">Chloroplast</keyword>
<dbReference type="RefSeq" id="YP_009395112.1">
    <property type="nucleotide sequence ID" value="NC_035276.1"/>
</dbReference>